<feature type="domain" description="RagB/SusD" evidence="6">
    <location>
        <begin position="298"/>
        <end position="443"/>
    </location>
</feature>
<dbReference type="InterPro" id="IPR033985">
    <property type="entry name" value="SusD-like_N"/>
</dbReference>
<dbReference type="STRING" id="990371.SAMN05421813_11147"/>
<evidence type="ECO:0000256" key="3">
    <source>
        <dbReference type="ARBA" id="ARBA00022729"/>
    </source>
</evidence>
<protein>
    <submittedName>
        <fullName evidence="8">Starch-binding associating with outer membrane</fullName>
    </submittedName>
</protein>
<dbReference type="Pfam" id="PF07980">
    <property type="entry name" value="SusD_RagB"/>
    <property type="match status" value="1"/>
</dbReference>
<reference evidence="9" key="1">
    <citation type="submission" date="2016-10" db="EMBL/GenBank/DDBJ databases">
        <authorList>
            <person name="Varghese N."/>
            <person name="Submissions S."/>
        </authorList>
    </citation>
    <scope>NUCLEOTIDE SEQUENCE [LARGE SCALE GENOMIC DNA]</scope>
    <source>
        <strain evidence="9">DSM 24536</strain>
    </source>
</reference>
<gene>
    <name evidence="8" type="ORF">SAMN05421813_11147</name>
</gene>
<proteinExistence type="inferred from homology"/>
<dbReference type="InterPro" id="IPR012944">
    <property type="entry name" value="SusD_RagB_dom"/>
</dbReference>
<sequence length="474" mass="52336">MEKLKFAITTFIVLLLFSGCKKDFLEKSPPDALTEDGFYNSAERAQLGVNAIYVALQGSWSENLMRINDVPSGDLVLSNTTPLEYNNYTYYPALTQIHATYSGMYQGIIRSNAVIKNVPAINMADALKNQYVGEAKFLRALNYFTLTNLFGAVPLITEPLENTDAALVARTPVADITKVIIADLLAAEAGLPVSFSGNNLGRATKGAAQALLGKVYLYNKDYTNAEKYFSLVIASNRYSLMDNFQEVWHRSFENNKESIFEVQFADIGGSGTNLKNGTMLPAVNGATGSTLATKRAFDAFDPADPRRGMTIFKAGDVFAPNVSAALAVFNPTWSASGYAVKKGMWPIMYVNGSGINYPLIRYADVLLMYAEAANELNQIDKARDAVNLVRQRPSVMMPKLTVVDTGTKQTMFDAIVKERQVELMFEFQRFMDLKRWGMAATVLGPLGYQAKHALFPIPQLELDINPKLTQNTGW</sequence>
<dbReference type="CDD" id="cd08977">
    <property type="entry name" value="SusD"/>
    <property type="match status" value="1"/>
</dbReference>
<feature type="domain" description="SusD-like N-terminal" evidence="7">
    <location>
        <begin position="23"/>
        <end position="217"/>
    </location>
</feature>
<evidence type="ECO:0000256" key="2">
    <source>
        <dbReference type="ARBA" id="ARBA00006275"/>
    </source>
</evidence>
<evidence type="ECO:0000259" key="7">
    <source>
        <dbReference type="Pfam" id="PF14322"/>
    </source>
</evidence>
<evidence type="ECO:0000259" key="6">
    <source>
        <dbReference type="Pfam" id="PF07980"/>
    </source>
</evidence>
<keyword evidence="9" id="KW-1185">Reference proteome</keyword>
<comment type="subcellular location">
    <subcellularLocation>
        <location evidence="1">Cell outer membrane</location>
    </subcellularLocation>
</comment>
<evidence type="ECO:0000256" key="5">
    <source>
        <dbReference type="ARBA" id="ARBA00023237"/>
    </source>
</evidence>
<dbReference type="AlphaFoldDB" id="A0A1G9SVU4"/>
<keyword evidence="4" id="KW-0472">Membrane</keyword>
<accession>A0A1G9SVU4</accession>
<dbReference type="Proteomes" id="UP000199226">
    <property type="component" value="Unassembled WGS sequence"/>
</dbReference>
<evidence type="ECO:0000313" key="8">
    <source>
        <dbReference type="EMBL" id="SDM39494.1"/>
    </source>
</evidence>
<dbReference type="SUPFAM" id="SSF48452">
    <property type="entry name" value="TPR-like"/>
    <property type="match status" value="1"/>
</dbReference>
<dbReference type="OrthoDB" id="5694214at2"/>
<evidence type="ECO:0000313" key="9">
    <source>
        <dbReference type="Proteomes" id="UP000199226"/>
    </source>
</evidence>
<dbReference type="RefSeq" id="WP_090704268.1">
    <property type="nucleotide sequence ID" value="NZ_FNHH01000011.1"/>
</dbReference>
<dbReference type="PROSITE" id="PS51257">
    <property type="entry name" value="PROKAR_LIPOPROTEIN"/>
    <property type="match status" value="1"/>
</dbReference>
<dbReference type="GO" id="GO:0009279">
    <property type="term" value="C:cell outer membrane"/>
    <property type="evidence" value="ECO:0007669"/>
    <property type="project" value="UniProtKB-SubCell"/>
</dbReference>
<evidence type="ECO:0000256" key="1">
    <source>
        <dbReference type="ARBA" id="ARBA00004442"/>
    </source>
</evidence>
<organism evidence="8 9">
    <name type="scientific">Daejeonella rubra</name>
    <dbReference type="NCBI Taxonomy" id="990371"/>
    <lineage>
        <taxon>Bacteria</taxon>
        <taxon>Pseudomonadati</taxon>
        <taxon>Bacteroidota</taxon>
        <taxon>Sphingobacteriia</taxon>
        <taxon>Sphingobacteriales</taxon>
        <taxon>Sphingobacteriaceae</taxon>
        <taxon>Daejeonella</taxon>
    </lineage>
</organism>
<keyword evidence="5" id="KW-0998">Cell outer membrane</keyword>
<comment type="similarity">
    <text evidence="2">Belongs to the SusD family.</text>
</comment>
<name>A0A1G9SVU4_9SPHI</name>
<keyword evidence="3" id="KW-0732">Signal</keyword>
<dbReference type="EMBL" id="FNHH01000011">
    <property type="protein sequence ID" value="SDM39494.1"/>
    <property type="molecule type" value="Genomic_DNA"/>
</dbReference>
<dbReference type="Pfam" id="PF14322">
    <property type="entry name" value="SusD-like_3"/>
    <property type="match status" value="1"/>
</dbReference>
<evidence type="ECO:0000256" key="4">
    <source>
        <dbReference type="ARBA" id="ARBA00023136"/>
    </source>
</evidence>
<dbReference type="InterPro" id="IPR011990">
    <property type="entry name" value="TPR-like_helical_dom_sf"/>
</dbReference>
<dbReference type="Gene3D" id="1.25.40.390">
    <property type="match status" value="1"/>
</dbReference>